<dbReference type="InterPro" id="IPR032808">
    <property type="entry name" value="DoxX"/>
</dbReference>
<comment type="caution">
    <text evidence="6">The sequence shown here is derived from an EMBL/GenBank/DDBJ whole genome shotgun (WGS) entry which is preliminary data.</text>
</comment>
<dbReference type="EMBL" id="MFEJ01000018">
    <property type="protein sequence ID" value="OGE80217.1"/>
    <property type="molecule type" value="Genomic_DNA"/>
</dbReference>
<dbReference type="PANTHER" id="PTHR39157:SF1">
    <property type="entry name" value="DOXX FAMILY PROTEIN"/>
    <property type="match status" value="1"/>
</dbReference>
<proteinExistence type="predicted"/>
<feature type="transmembrane region" description="Helical" evidence="5">
    <location>
        <begin position="81"/>
        <end position="101"/>
    </location>
</feature>
<feature type="transmembrane region" description="Helical" evidence="5">
    <location>
        <begin position="143"/>
        <end position="164"/>
    </location>
</feature>
<evidence type="ECO:0000313" key="6">
    <source>
        <dbReference type="EMBL" id="OGE80217.1"/>
    </source>
</evidence>
<keyword evidence="4 5" id="KW-0472">Membrane</keyword>
<name>A0A1F5NRC5_9BACT</name>
<protein>
    <submittedName>
        <fullName evidence="6">DoxX family protein</fullName>
    </submittedName>
</protein>
<feature type="transmembrane region" description="Helical" evidence="5">
    <location>
        <begin position="107"/>
        <end position="131"/>
    </location>
</feature>
<evidence type="ECO:0000256" key="4">
    <source>
        <dbReference type="ARBA" id="ARBA00023136"/>
    </source>
</evidence>
<dbReference type="PANTHER" id="PTHR39157">
    <property type="entry name" value="INTEGRAL MEMBRANE PROTEIN-RELATED"/>
    <property type="match status" value="1"/>
</dbReference>
<gene>
    <name evidence="6" type="ORF">A2660_00915</name>
</gene>
<accession>A0A1F5NRC5</accession>
<dbReference type="AlphaFoldDB" id="A0A1F5NRC5"/>
<evidence type="ECO:0000256" key="1">
    <source>
        <dbReference type="ARBA" id="ARBA00004141"/>
    </source>
</evidence>
<dbReference type="Pfam" id="PF07681">
    <property type="entry name" value="DoxX"/>
    <property type="match status" value="1"/>
</dbReference>
<evidence type="ECO:0000256" key="3">
    <source>
        <dbReference type="ARBA" id="ARBA00022989"/>
    </source>
</evidence>
<reference evidence="6 7" key="1">
    <citation type="journal article" date="2016" name="Nat. Commun.">
        <title>Thousands of microbial genomes shed light on interconnected biogeochemical processes in an aquifer system.</title>
        <authorList>
            <person name="Anantharaman K."/>
            <person name="Brown C.T."/>
            <person name="Hug L.A."/>
            <person name="Sharon I."/>
            <person name="Castelle C.J."/>
            <person name="Probst A.J."/>
            <person name="Thomas B.C."/>
            <person name="Singh A."/>
            <person name="Wilkins M.J."/>
            <person name="Karaoz U."/>
            <person name="Brodie E.L."/>
            <person name="Williams K.H."/>
            <person name="Hubbard S.S."/>
            <person name="Banfield J.F."/>
        </authorList>
    </citation>
    <scope>NUCLEOTIDE SEQUENCE [LARGE SCALE GENOMIC DNA]</scope>
</reference>
<evidence type="ECO:0000256" key="2">
    <source>
        <dbReference type="ARBA" id="ARBA00022692"/>
    </source>
</evidence>
<evidence type="ECO:0000256" key="5">
    <source>
        <dbReference type="SAM" id="Phobius"/>
    </source>
</evidence>
<comment type="subcellular location">
    <subcellularLocation>
        <location evidence="1">Membrane</location>
        <topology evidence="1">Multi-pass membrane protein</topology>
    </subcellularLocation>
</comment>
<keyword evidence="3 5" id="KW-1133">Transmembrane helix</keyword>
<sequence length="184" mass="20129">MSETKSVQIPEPAISKLFFADTRLSWLWLLIRVYVGYEWLIAGWGKFNNPVWVGSKAGVAVTGFLNGALAKTSGAHPDVSGWYAGFIQSVALPNASLISYLVTYGEILVGVALILGIFTGIAAFFGTFMNLNFLFAGTVSTNPFLLLLQLFLILAWRTAGYIGLDRYVLPLLGTPWQGGKIFKR</sequence>
<keyword evidence="2 5" id="KW-0812">Transmembrane</keyword>
<organism evidence="6 7">
    <name type="scientific">Candidatus Doudnabacteria bacterium RIFCSPHIGHO2_01_FULL_45_18</name>
    <dbReference type="NCBI Taxonomy" id="1817823"/>
    <lineage>
        <taxon>Bacteria</taxon>
        <taxon>Candidatus Doudnaibacteriota</taxon>
    </lineage>
</organism>
<dbReference type="Proteomes" id="UP000176233">
    <property type="component" value="Unassembled WGS sequence"/>
</dbReference>
<evidence type="ECO:0000313" key="7">
    <source>
        <dbReference type="Proteomes" id="UP000176233"/>
    </source>
</evidence>
<feature type="transmembrane region" description="Helical" evidence="5">
    <location>
        <begin position="26"/>
        <end position="45"/>
    </location>
</feature>
<dbReference type="GO" id="GO:0016020">
    <property type="term" value="C:membrane"/>
    <property type="evidence" value="ECO:0007669"/>
    <property type="project" value="UniProtKB-SubCell"/>
</dbReference>